<organism evidence="2 3">
    <name type="scientific">Herbaspirillum lusitanum</name>
    <dbReference type="NCBI Taxonomy" id="213312"/>
    <lineage>
        <taxon>Bacteria</taxon>
        <taxon>Pseudomonadati</taxon>
        <taxon>Pseudomonadota</taxon>
        <taxon>Betaproteobacteria</taxon>
        <taxon>Burkholderiales</taxon>
        <taxon>Oxalobacteraceae</taxon>
        <taxon>Herbaspirillum</taxon>
    </lineage>
</organism>
<evidence type="ECO:0000259" key="1">
    <source>
        <dbReference type="PROSITE" id="PS50075"/>
    </source>
</evidence>
<dbReference type="Pfam" id="PF00550">
    <property type="entry name" value="PP-binding"/>
    <property type="match status" value="1"/>
</dbReference>
<protein>
    <submittedName>
        <fullName evidence="2">Phosphopantetheine-binding protein</fullName>
    </submittedName>
</protein>
<accession>A0ABW9A6M5</accession>
<dbReference type="InterPro" id="IPR036736">
    <property type="entry name" value="ACP-like_sf"/>
</dbReference>
<feature type="domain" description="Carrier" evidence="1">
    <location>
        <begin position="1"/>
        <end position="81"/>
    </location>
</feature>
<reference evidence="2 3" key="1">
    <citation type="journal article" date="2024" name="Chem. Sci.">
        <title>Discovery of megapolipeptins by genome mining of a Burkholderiales bacteria collection.</title>
        <authorList>
            <person name="Paulo B.S."/>
            <person name="Recchia M.J.J."/>
            <person name="Lee S."/>
            <person name="Fergusson C.H."/>
            <person name="Romanowski S.B."/>
            <person name="Hernandez A."/>
            <person name="Krull N."/>
            <person name="Liu D.Y."/>
            <person name="Cavanagh H."/>
            <person name="Bos A."/>
            <person name="Gray C.A."/>
            <person name="Murphy B.T."/>
            <person name="Linington R.G."/>
            <person name="Eustaquio A.S."/>
        </authorList>
    </citation>
    <scope>NUCLEOTIDE SEQUENCE [LARGE SCALE GENOMIC DNA]</scope>
    <source>
        <strain evidence="2 3">RL21-008-BIB-A</strain>
    </source>
</reference>
<evidence type="ECO:0000313" key="2">
    <source>
        <dbReference type="EMBL" id="MFL9923595.1"/>
    </source>
</evidence>
<dbReference type="SUPFAM" id="SSF47336">
    <property type="entry name" value="ACP-like"/>
    <property type="match status" value="1"/>
</dbReference>
<keyword evidence="3" id="KW-1185">Reference proteome</keyword>
<dbReference type="Proteomes" id="UP001629246">
    <property type="component" value="Unassembled WGS sequence"/>
</dbReference>
<gene>
    <name evidence="2" type="ORF">PQR62_04935</name>
</gene>
<dbReference type="RefSeq" id="WP_408155384.1">
    <property type="nucleotide sequence ID" value="NZ_JAQQFM010000002.1"/>
</dbReference>
<evidence type="ECO:0000313" key="3">
    <source>
        <dbReference type="Proteomes" id="UP001629246"/>
    </source>
</evidence>
<dbReference type="EMBL" id="JAQQFM010000002">
    <property type="protein sequence ID" value="MFL9923595.1"/>
    <property type="molecule type" value="Genomic_DNA"/>
</dbReference>
<proteinExistence type="predicted"/>
<dbReference type="InterPro" id="IPR009081">
    <property type="entry name" value="PP-bd_ACP"/>
</dbReference>
<dbReference type="PROSITE" id="PS50075">
    <property type="entry name" value="CARRIER"/>
    <property type="match status" value="1"/>
</dbReference>
<comment type="caution">
    <text evidence="2">The sequence shown here is derived from an EMBL/GenBank/DDBJ whole genome shotgun (WGS) entry which is preliminary data.</text>
</comment>
<sequence length="83" mass="8652">MHTVEQIKALLGESLGLGARADALHADSLLLGNIAELDSAAVINVITGMEERFGLSIADDEIDAGLFESVGSLAAFVDRKLGQ</sequence>
<name>A0ABW9A6M5_9BURK</name>
<dbReference type="Gene3D" id="1.10.1200.10">
    <property type="entry name" value="ACP-like"/>
    <property type="match status" value="1"/>
</dbReference>